<organism evidence="8 9">
    <name type="scientific">Silurus meridionalis</name>
    <name type="common">Southern catfish</name>
    <name type="synonym">Silurus soldatovi meridionalis</name>
    <dbReference type="NCBI Taxonomy" id="175797"/>
    <lineage>
        <taxon>Eukaryota</taxon>
        <taxon>Metazoa</taxon>
        <taxon>Chordata</taxon>
        <taxon>Craniata</taxon>
        <taxon>Vertebrata</taxon>
        <taxon>Euteleostomi</taxon>
        <taxon>Actinopterygii</taxon>
        <taxon>Neopterygii</taxon>
        <taxon>Teleostei</taxon>
        <taxon>Ostariophysi</taxon>
        <taxon>Siluriformes</taxon>
        <taxon>Siluridae</taxon>
        <taxon>Silurus</taxon>
    </lineage>
</organism>
<protein>
    <recommendedName>
        <fullName evidence="10">5-hydroxytryptamine receptor 3A</fullName>
    </recommendedName>
</protein>
<evidence type="ECO:0000256" key="4">
    <source>
        <dbReference type="ARBA" id="ARBA00023136"/>
    </source>
</evidence>
<feature type="domain" description="Neurotransmitter-gated ion-channel transmembrane" evidence="7">
    <location>
        <begin position="964"/>
        <end position="1111"/>
    </location>
</feature>
<dbReference type="Gene3D" id="1.20.58.390">
    <property type="entry name" value="Neurotransmitter-gated ion-channel transmembrane domain"/>
    <property type="match status" value="3"/>
</dbReference>
<evidence type="ECO:0000256" key="1">
    <source>
        <dbReference type="ARBA" id="ARBA00004141"/>
    </source>
</evidence>
<feature type="transmembrane region" description="Helical" evidence="5">
    <location>
        <begin position="990"/>
        <end position="1007"/>
    </location>
</feature>
<dbReference type="InterPro" id="IPR036719">
    <property type="entry name" value="Neuro-gated_channel_TM_sf"/>
</dbReference>
<dbReference type="GO" id="GO:0005230">
    <property type="term" value="F:extracellular ligand-gated monoatomic ion channel activity"/>
    <property type="evidence" value="ECO:0007669"/>
    <property type="project" value="InterPro"/>
</dbReference>
<evidence type="ECO:0000256" key="3">
    <source>
        <dbReference type="ARBA" id="ARBA00022989"/>
    </source>
</evidence>
<keyword evidence="2 5" id="KW-0812">Transmembrane</keyword>
<evidence type="ECO:0000259" key="6">
    <source>
        <dbReference type="Pfam" id="PF02931"/>
    </source>
</evidence>
<dbReference type="GO" id="GO:0004888">
    <property type="term" value="F:transmembrane signaling receptor activity"/>
    <property type="evidence" value="ECO:0007669"/>
    <property type="project" value="InterPro"/>
</dbReference>
<reference evidence="8" key="1">
    <citation type="submission" date="2020-08" db="EMBL/GenBank/DDBJ databases">
        <title>Chromosome-level assembly of Southern catfish (Silurus meridionalis) provides insights into visual adaptation to the nocturnal and benthic lifestyles.</title>
        <authorList>
            <person name="Zhang Y."/>
            <person name="Wang D."/>
            <person name="Peng Z."/>
        </authorList>
    </citation>
    <scope>NUCLEOTIDE SEQUENCE</scope>
    <source>
        <strain evidence="8">SWU-2019-XX</strain>
        <tissue evidence="8">Muscle</tissue>
    </source>
</reference>
<dbReference type="InterPro" id="IPR038050">
    <property type="entry name" value="Neuro_actylchol_rec"/>
</dbReference>
<dbReference type="InterPro" id="IPR036734">
    <property type="entry name" value="Neur_chan_lig-bd_sf"/>
</dbReference>
<sequence>MKFAFFPVRCSKANMPSTQRMLKFLITMSFFFGHTKACVTRRCLASDLTNKNLYSAPQSPDCIINVNLTSIQYETLSVNTKTMQFSSRIKITMEWTDPDLQWSVTNYSFNEIILPVQNIWTPDLTVENAIYVSVKPATNDIVVKSDGTVNYAIAMYTTVVCKLNLLTYPFVQGACPIAINGWNQSSCGLNIQYGSVSAVGGDGSEWNTVSVNLKMENSTNNQNYINVIMSSNPFNALVSLVLPTALIMITDLVSFALPLDGGKRSSFKITLVLSFTMFLVILTDYLPNSGSCSPLIRYHFCFCMFVLVLSMLISMVCTKLAAEGNIFCRRFPKLSKQDQAGTQFADMIADGQSIKKIVNFVEKMDKQSSDINKLIAMQLFSPPMPPECTITVNLTSIQYETLSVNTKSLHFSSRIRVDMEWNDPDLAWTDTAYNFPEIMMPVDTIWTPDLTVDNAISTNVKPVSTDILVKQDGTVQHAIQLYITVVCGINLFTYPFVRDGCPVALNGWSENTCGLRILYGSVSSVGTNRGEWITLSVELNQDKERLDRNYLYVTMSTNPFNTIVTLLLPSALIMLADLGSFALPLEGGNRSSFKITLVLSFTMSLLILTENLPDTGLCSPLIRYHFCFCLIILVLSLLLSMVLSRFSDSGAILPRKRQKPCESSYINRKDGINKDMTLNGMSTISDEVTAKDASIQKIVTFVENIEKTNEKTKKRHEYASRFDRACFWAYLFLDIVYVICEMVSSKMIAKSLIFLYFVKASVASTTQCLSRRCLANDFIDKERYSAPQTSDCFVNINLTNIQYETLSFNLQNLRFSSHLKVYMEWTDPDLAWTDSQYDEVLLPYNYIWLPNLTVNNAIYTAVQPLSKDIYVKRDGTVNYAIQMHSTVVCGINLFSYPFVKDTCIVALNGWNRSSCGLKLHYGTITTARGNEGEWQTLDVSFHGGQQSYLQVTLYLNPFNSLVSLVLPTALIMVVDLASFALPLSGERNPFKIKLVFSFTMFLLILSRQLPEGGPCSPLIYYHFCFCLIVLVVSLLVSMMLSRLARTGRILPAKSQKQSGSSSCIQQESAFHQNDTEINSIKANSVDLMTELTSIQKISSFVSTMDKEEMEKNRKQDYAKSWDNFCFVTYLFLDIIYMLCAFSFFNTKRCSSNKLNF</sequence>
<keyword evidence="3 5" id="KW-1133">Transmembrane helix</keyword>
<evidence type="ECO:0000256" key="5">
    <source>
        <dbReference type="SAM" id="Phobius"/>
    </source>
</evidence>
<dbReference type="Proteomes" id="UP000606274">
    <property type="component" value="Unassembled WGS sequence"/>
</dbReference>
<dbReference type="SUPFAM" id="SSF63712">
    <property type="entry name" value="Nicotinic receptor ligand binding domain-like"/>
    <property type="match status" value="3"/>
</dbReference>
<feature type="transmembrane region" description="Helical" evidence="5">
    <location>
        <begin position="269"/>
        <end position="286"/>
    </location>
</feature>
<feature type="transmembrane region" description="Helical" evidence="5">
    <location>
        <begin position="621"/>
        <end position="643"/>
    </location>
</feature>
<feature type="transmembrane region" description="Helical" evidence="5">
    <location>
        <begin position="298"/>
        <end position="322"/>
    </location>
</feature>
<feature type="transmembrane region" description="Helical" evidence="5">
    <location>
        <begin position="1121"/>
        <end position="1144"/>
    </location>
</feature>
<proteinExistence type="predicted"/>
<evidence type="ECO:0000313" key="8">
    <source>
        <dbReference type="EMBL" id="KAF7698211.1"/>
    </source>
</evidence>
<dbReference type="InterPro" id="IPR006029">
    <property type="entry name" value="Neurotrans-gated_channel_TM"/>
</dbReference>
<evidence type="ECO:0008006" key="10">
    <source>
        <dbReference type="Google" id="ProtNLM"/>
    </source>
</evidence>
<dbReference type="AlphaFoldDB" id="A0A8T0B2L5"/>
<evidence type="ECO:0000256" key="2">
    <source>
        <dbReference type="ARBA" id="ARBA00022692"/>
    </source>
</evidence>
<evidence type="ECO:0000313" key="9">
    <source>
        <dbReference type="Proteomes" id="UP000606274"/>
    </source>
</evidence>
<evidence type="ECO:0000259" key="7">
    <source>
        <dbReference type="Pfam" id="PF02932"/>
    </source>
</evidence>
<accession>A0A8T0B2L5</accession>
<dbReference type="Pfam" id="PF02931">
    <property type="entry name" value="Neur_chan_LBD"/>
    <property type="match status" value="3"/>
</dbReference>
<dbReference type="InterPro" id="IPR006201">
    <property type="entry name" value="Neur_channel"/>
</dbReference>
<dbReference type="PANTHER" id="PTHR18945">
    <property type="entry name" value="NEUROTRANSMITTER GATED ION CHANNEL"/>
    <property type="match status" value="1"/>
</dbReference>
<feature type="transmembrane region" description="Helical" evidence="5">
    <location>
        <begin position="236"/>
        <end position="257"/>
    </location>
</feature>
<feature type="transmembrane region" description="Helical" evidence="5">
    <location>
        <begin position="725"/>
        <end position="744"/>
    </location>
</feature>
<feature type="domain" description="Neurotransmitter-gated ion-channel transmembrane" evidence="7">
    <location>
        <begin position="240"/>
        <end position="316"/>
    </location>
</feature>
<dbReference type="Pfam" id="PF02932">
    <property type="entry name" value="Neur_chan_memb"/>
    <property type="match status" value="3"/>
</dbReference>
<feature type="transmembrane region" description="Helical" evidence="5">
    <location>
        <begin position="1019"/>
        <end position="1040"/>
    </location>
</feature>
<feature type="domain" description="Neurotransmitter-gated ion-channel transmembrane" evidence="7">
    <location>
        <begin position="567"/>
        <end position="647"/>
    </location>
</feature>
<feature type="domain" description="Neurotransmitter-gated ion-channel ligand-binding" evidence="6">
    <location>
        <begin position="793"/>
        <end position="925"/>
    </location>
</feature>
<comment type="subcellular location">
    <subcellularLocation>
        <location evidence="1">Membrane</location>
        <topology evidence="1">Multi-pass membrane protein</topology>
    </subcellularLocation>
</comment>
<feature type="domain" description="Neurotransmitter-gated ion-channel ligand-binding" evidence="6">
    <location>
        <begin position="386"/>
        <end position="521"/>
    </location>
</feature>
<dbReference type="GO" id="GO:0016020">
    <property type="term" value="C:membrane"/>
    <property type="evidence" value="ECO:0007669"/>
    <property type="project" value="UniProtKB-SubCell"/>
</dbReference>
<keyword evidence="4 5" id="KW-0472">Membrane</keyword>
<gene>
    <name evidence="8" type="ORF">HF521_004721</name>
</gene>
<keyword evidence="9" id="KW-1185">Reference proteome</keyword>
<name>A0A8T0B2L5_SILME</name>
<feature type="transmembrane region" description="Helical" evidence="5">
    <location>
        <begin position="961"/>
        <end position="983"/>
    </location>
</feature>
<dbReference type="Gene3D" id="2.70.170.10">
    <property type="entry name" value="Neurotransmitter-gated ion-channel ligand-binding domain"/>
    <property type="match status" value="3"/>
</dbReference>
<dbReference type="InterPro" id="IPR006202">
    <property type="entry name" value="Neur_chan_lig-bd"/>
</dbReference>
<dbReference type="SUPFAM" id="SSF90112">
    <property type="entry name" value="Neurotransmitter-gated ion-channel transmembrane pore"/>
    <property type="match status" value="3"/>
</dbReference>
<comment type="caution">
    <text evidence="8">The sequence shown here is derived from an EMBL/GenBank/DDBJ whole genome shotgun (WGS) entry which is preliminary data.</text>
</comment>
<feature type="domain" description="Neurotransmitter-gated ion-channel ligand-binding" evidence="6">
    <location>
        <begin position="59"/>
        <end position="210"/>
    </location>
</feature>
<dbReference type="EMBL" id="JABFDY010000014">
    <property type="protein sequence ID" value="KAF7698211.1"/>
    <property type="molecule type" value="Genomic_DNA"/>
</dbReference>
<feature type="transmembrane region" description="Helical" evidence="5">
    <location>
        <begin position="563"/>
        <end position="585"/>
    </location>
</feature>